<comment type="caution">
    <text evidence="1">The sequence shown here is derived from an EMBL/GenBank/DDBJ whole genome shotgun (WGS) entry which is preliminary data.</text>
</comment>
<sequence length="59" mass="6526">MGIMAPSGTLSPVSVSEENLIIPYMPILLNSLRIQGGITCARKLDRDWGHARFRGLTRD</sequence>
<gene>
    <name evidence="1" type="ORF">V1517DRAFT_316156</name>
</gene>
<reference evidence="2" key="1">
    <citation type="journal article" date="2024" name="Front. Bioeng. Biotechnol.">
        <title>Genome-scale model development and genomic sequencing of the oleaginous clade Lipomyces.</title>
        <authorList>
            <person name="Czajka J.J."/>
            <person name="Han Y."/>
            <person name="Kim J."/>
            <person name="Mondo S.J."/>
            <person name="Hofstad B.A."/>
            <person name="Robles A."/>
            <person name="Haridas S."/>
            <person name="Riley R."/>
            <person name="LaButti K."/>
            <person name="Pangilinan J."/>
            <person name="Andreopoulos W."/>
            <person name="Lipzen A."/>
            <person name="Yan J."/>
            <person name="Wang M."/>
            <person name="Ng V."/>
            <person name="Grigoriev I.V."/>
            <person name="Spatafora J.W."/>
            <person name="Magnuson J.K."/>
            <person name="Baker S.E."/>
            <person name="Pomraning K.R."/>
        </authorList>
    </citation>
    <scope>NUCLEOTIDE SEQUENCE [LARGE SCALE GENOMIC DNA]</scope>
    <source>
        <strain evidence="2">CBS 10300</strain>
    </source>
</reference>
<dbReference type="Proteomes" id="UP001489719">
    <property type="component" value="Unassembled WGS sequence"/>
</dbReference>
<proteinExistence type="predicted"/>
<evidence type="ECO:0000313" key="2">
    <source>
        <dbReference type="Proteomes" id="UP001489719"/>
    </source>
</evidence>
<evidence type="ECO:0000313" key="1">
    <source>
        <dbReference type="EMBL" id="KAK9324945.1"/>
    </source>
</evidence>
<name>A0ACC3TW32_9ASCO</name>
<dbReference type="EMBL" id="MU970045">
    <property type="protein sequence ID" value="KAK9324945.1"/>
    <property type="molecule type" value="Genomic_DNA"/>
</dbReference>
<organism evidence="1 2">
    <name type="scientific">Lipomyces orientalis</name>
    <dbReference type="NCBI Taxonomy" id="1233043"/>
    <lineage>
        <taxon>Eukaryota</taxon>
        <taxon>Fungi</taxon>
        <taxon>Dikarya</taxon>
        <taxon>Ascomycota</taxon>
        <taxon>Saccharomycotina</taxon>
        <taxon>Lipomycetes</taxon>
        <taxon>Lipomycetales</taxon>
        <taxon>Lipomycetaceae</taxon>
        <taxon>Lipomyces</taxon>
    </lineage>
</organism>
<keyword evidence="2" id="KW-1185">Reference proteome</keyword>
<protein>
    <submittedName>
        <fullName evidence="1">Uncharacterized protein</fullName>
    </submittedName>
</protein>
<accession>A0ACC3TW32</accession>